<proteinExistence type="predicted"/>
<comment type="caution">
    <text evidence="2">The sequence shown here is derived from an EMBL/GenBank/DDBJ whole genome shotgun (WGS) entry which is preliminary data.</text>
</comment>
<feature type="transmembrane region" description="Helical" evidence="1">
    <location>
        <begin position="266"/>
        <end position="286"/>
    </location>
</feature>
<dbReference type="PANTHER" id="PTHR33133:SF3">
    <property type="entry name" value="TRANSMEMBRANE PROTEIN"/>
    <property type="match status" value="1"/>
</dbReference>
<accession>A0AAE1YCU4</accession>
<reference evidence="2" key="1">
    <citation type="submission" date="2020-06" db="EMBL/GenBank/DDBJ databases">
        <authorList>
            <person name="Li T."/>
            <person name="Hu X."/>
            <person name="Zhang T."/>
            <person name="Song X."/>
            <person name="Zhang H."/>
            <person name="Dai N."/>
            <person name="Sheng W."/>
            <person name="Hou X."/>
            <person name="Wei L."/>
        </authorList>
    </citation>
    <scope>NUCLEOTIDE SEQUENCE</scope>
    <source>
        <strain evidence="2">3651</strain>
        <tissue evidence="2">Leaf</tissue>
    </source>
</reference>
<reference evidence="2" key="2">
    <citation type="journal article" date="2024" name="Plant">
        <title>Genomic evolution and insights into agronomic trait innovations of Sesamum species.</title>
        <authorList>
            <person name="Miao H."/>
            <person name="Wang L."/>
            <person name="Qu L."/>
            <person name="Liu H."/>
            <person name="Sun Y."/>
            <person name="Le M."/>
            <person name="Wang Q."/>
            <person name="Wei S."/>
            <person name="Zheng Y."/>
            <person name="Lin W."/>
            <person name="Duan Y."/>
            <person name="Cao H."/>
            <person name="Xiong S."/>
            <person name="Wang X."/>
            <person name="Wei L."/>
            <person name="Li C."/>
            <person name="Ma Q."/>
            <person name="Ju M."/>
            <person name="Zhao R."/>
            <person name="Li G."/>
            <person name="Mu C."/>
            <person name="Tian Q."/>
            <person name="Mei H."/>
            <person name="Zhang T."/>
            <person name="Gao T."/>
            <person name="Zhang H."/>
        </authorList>
    </citation>
    <scope>NUCLEOTIDE SEQUENCE</scope>
    <source>
        <strain evidence="2">3651</strain>
    </source>
</reference>
<feature type="transmembrane region" description="Helical" evidence="1">
    <location>
        <begin position="222"/>
        <end position="246"/>
    </location>
</feature>
<dbReference type="AlphaFoldDB" id="A0AAE1YCU4"/>
<feature type="transmembrane region" description="Helical" evidence="1">
    <location>
        <begin position="179"/>
        <end position="201"/>
    </location>
</feature>
<dbReference type="PANTHER" id="PTHR33133">
    <property type="entry name" value="OS08G0107100 PROTEIN-RELATED"/>
    <property type="match status" value="1"/>
</dbReference>
<feature type="transmembrane region" description="Helical" evidence="1">
    <location>
        <begin position="84"/>
        <end position="105"/>
    </location>
</feature>
<evidence type="ECO:0000256" key="1">
    <source>
        <dbReference type="SAM" id="Phobius"/>
    </source>
</evidence>
<protein>
    <submittedName>
        <fullName evidence="2">Uncharacterized protein</fullName>
    </submittedName>
</protein>
<organism evidence="2 3">
    <name type="scientific">Sesamum alatum</name>
    <dbReference type="NCBI Taxonomy" id="300844"/>
    <lineage>
        <taxon>Eukaryota</taxon>
        <taxon>Viridiplantae</taxon>
        <taxon>Streptophyta</taxon>
        <taxon>Embryophyta</taxon>
        <taxon>Tracheophyta</taxon>
        <taxon>Spermatophyta</taxon>
        <taxon>Magnoliopsida</taxon>
        <taxon>eudicotyledons</taxon>
        <taxon>Gunneridae</taxon>
        <taxon>Pentapetalae</taxon>
        <taxon>asterids</taxon>
        <taxon>lamiids</taxon>
        <taxon>Lamiales</taxon>
        <taxon>Pedaliaceae</taxon>
        <taxon>Sesamum</taxon>
    </lineage>
</organism>
<keyword evidence="1" id="KW-0812">Transmembrane</keyword>
<keyword evidence="3" id="KW-1185">Reference proteome</keyword>
<evidence type="ECO:0000313" key="3">
    <source>
        <dbReference type="Proteomes" id="UP001293254"/>
    </source>
</evidence>
<dbReference type="Proteomes" id="UP001293254">
    <property type="component" value="Unassembled WGS sequence"/>
</dbReference>
<keyword evidence="1" id="KW-1133">Transmembrane helix</keyword>
<sequence>MGKAGAVLRRSIFSFLQSYQYFTSTPALLAFPFAVSTLLSQSIGASSSLFPSVHGRMSSLFLAAGFPPSSVLFTVLGLKLSQTILTFLFVCPFTFSFLLLAKASVIKAVGHHKPAEQPSFSSWIPLFSPLLITQLCNSLVILAANATCFFLLVMFFNLFDVLGLSSPQSQLLLSATGAVIYSIILANAYITCNLALVSAGMEKRGGFISILKACILIQGRTATALSLAVPINMALAATEVLFQYRVVSAYHRAKAPDSTMLLEGMLVAYLYSLLVVLDTVVACAFWRSCKTDIQTDQEETYTHRIEIREIDGKFFAKTEAFNGLP</sequence>
<feature type="transmembrane region" description="Helical" evidence="1">
    <location>
        <begin position="126"/>
        <end position="159"/>
    </location>
</feature>
<feature type="transmembrane region" description="Helical" evidence="1">
    <location>
        <begin position="20"/>
        <end position="39"/>
    </location>
</feature>
<keyword evidence="1" id="KW-0472">Membrane</keyword>
<evidence type="ECO:0000313" key="2">
    <source>
        <dbReference type="EMBL" id="KAK4427884.1"/>
    </source>
</evidence>
<feature type="transmembrane region" description="Helical" evidence="1">
    <location>
        <begin position="60"/>
        <end position="78"/>
    </location>
</feature>
<dbReference type="EMBL" id="JACGWO010000005">
    <property type="protein sequence ID" value="KAK4427884.1"/>
    <property type="molecule type" value="Genomic_DNA"/>
</dbReference>
<name>A0AAE1YCU4_9LAMI</name>
<gene>
    <name evidence="2" type="ORF">Salat_1557400</name>
</gene>